<keyword evidence="2" id="KW-1185">Reference proteome</keyword>
<dbReference type="Proteomes" id="UP000887574">
    <property type="component" value="Unplaced"/>
</dbReference>
<evidence type="ECO:0000313" key="2">
    <source>
        <dbReference type="Proteomes" id="UP000887574"/>
    </source>
</evidence>
<sequence>MAATWLSGIVLILILSFANQSFGQLFSDGLENIGPSLSYGIAPAPPGVRRNIWANSGTSSPSANSYQPYQSSSTYYNSPGYQGYSSDNAYGSNSNGYSNNYYRNGLSSYYGK</sequence>
<feature type="signal peptide" evidence="1">
    <location>
        <begin position="1"/>
        <end position="23"/>
    </location>
</feature>
<evidence type="ECO:0000313" key="3">
    <source>
        <dbReference type="WBParaSite" id="jg15441"/>
    </source>
</evidence>
<proteinExistence type="predicted"/>
<organism evidence="2 3">
    <name type="scientific">Ditylenchus dipsaci</name>
    <dbReference type="NCBI Taxonomy" id="166011"/>
    <lineage>
        <taxon>Eukaryota</taxon>
        <taxon>Metazoa</taxon>
        <taxon>Ecdysozoa</taxon>
        <taxon>Nematoda</taxon>
        <taxon>Chromadorea</taxon>
        <taxon>Rhabditida</taxon>
        <taxon>Tylenchina</taxon>
        <taxon>Tylenchomorpha</taxon>
        <taxon>Sphaerularioidea</taxon>
        <taxon>Anguinidae</taxon>
        <taxon>Anguininae</taxon>
        <taxon>Ditylenchus</taxon>
    </lineage>
</organism>
<evidence type="ECO:0000256" key="1">
    <source>
        <dbReference type="SAM" id="SignalP"/>
    </source>
</evidence>
<dbReference type="AlphaFoldDB" id="A0A915D4Z3"/>
<name>A0A915D4Z3_9BILA</name>
<protein>
    <submittedName>
        <fullName evidence="3">Prisilkin-39</fullName>
    </submittedName>
</protein>
<reference evidence="3" key="1">
    <citation type="submission" date="2022-11" db="UniProtKB">
        <authorList>
            <consortium name="WormBaseParasite"/>
        </authorList>
    </citation>
    <scope>IDENTIFICATION</scope>
</reference>
<accession>A0A915D4Z3</accession>
<keyword evidence="1" id="KW-0732">Signal</keyword>
<dbReference type="WBParaSite" id="jg15441">
    <property type="protein sequence ID" value="jg15441"/>
    <property type="gene ID" value="jg15441"/>
</dbReference>
<feature type="chain" id="PRO_5037587488" evidence="1">
    <location>
        <begin position="24"/>
        <end position="112"/>
    </location>
</feature>